<dbReference type="AlphaFoldDB" id="A0A9D4JVH4"/>
<proteinExistence type="predicted"/>
<accession>A0A9D4JVH4</accession>
<comment type="caution">
    <text evidence="2">The sequence shown here is derived from an EMBL/GenBank/DDBJ whole genome shotgun (WGS) entry which is preliminary data.</text>
</comment>
<dbReference type="Proteomes" id="UP000828390">
    <property type="component" value="Unassembled WGS sequence"/>
</dbReference>
<organism evidence="2 3">
    <name type="scientific">Dreissena polymorpha</name>
    <name type="common">Zebra mussel</name>
    <name type="synonym">Mytilus polymorpha</name>
    <dbReference type="NCBI Taxonomy" id="45954"/>
    <lineage>
        <taxon>Eukaryota</taxon>
        <taxon>Metazoa</taxon>
        <taxon>Spiralia</taxon>
        <taxon>Lophotrochozoa</taxon>
        <taxon>Mollusca</taxon>
        <taxon>Bivalvia</taxon>
        <taxon>Autobranchia</taxon>
        <taxon>Heteroconchia</taxon>
        <taxon>Euheterodonta</taxon>
        <taxon>Imparidentia</taxon>
        <taxon>Neoheterodontei</taxon>
        <taxon>Myida</taxon>
        <taxon>Dreissenoidea</taxon>
        <taxon>Dreissenidae</taxon>
        <taxon>Dreissena</taxon>
    </lineage>
</organism>
<keyword evidence="3" id="KW-1185">Reference proteome</keyword>
<protein>
    <submittedName>
        <fullName evidence="2">Uncharacterized protein</fullName>
    </submittedName>
</protein>
<dbReference type="EMBL" id="JAIWYP010000005">
    <property type="protein sequence ID" value="KAH3824394.1"/>
    <property type="molecule type" value="Genomic_DNA"/>
</dbReference>
<evidence type="ECO:0000313" key="1">
    <source>
        <dbReference type="EMBL" id="KAH3824394.1"/>
    </source>
</evidence>
<evidence type="ECO:0000313" key="3">
    <source>
        <dbReference type="Proteomes" id="UP000828390"/>
    </source>
</evidence>
<gene>
    <name evidence="1" type="ORF">DPMN_126230</name>
    <name evidence="2" type="ORF">DPMN_126315</name>
</gene>
<sequence>MPLQLRQENFYSFRLHRALSLVVHLLIPSSDPLALQLLKENYDFFPLDRALSLAAMGQDSTEAKIDDLLFQVTSIVDKQKREASVQ</sequence>
<reference evidence="2" key="1">
    <citation type="journal article" date="2019" name="bioRxiv">
        <title>The Genome of the Zebra Mussel, Dreissena polymorpha: A Resource for Invasive Species Research.</title>
        <authorList>
            <person name="McCartney M.A."/>
            <person name="Auch B."/>
            <person name="Kono T."/>
            <person name="Mallez S."/>
            <person name="Zhang Y."/>
            <person name="Obille A."/>
            <person name="Becker A."/>
            <person name="Abrahante J.E."/>
            <person name="Garbe J."/>
            <person name="Badalamenti J.P."/>
            <person name="Herman A."/>
            <person name="Mangelson H."/>
            <person name="Liachko I."/>
            <person name="Sullivan S."/>
            <person name="Sone E.D."/>
            <person name="Koren S."/>
            <person name="Silverstein K.A.T."/>
            <person name="Beckman K.B."/>
            <person name="Gohl D.M."/>
        </authorList>
    </citation>
    <scope>NUCLEOTIDE SEQUENCE</scope>
    <source>
        <strain evidence="2">Duluth1</strain>
        <tissue evidence="2">Whole animal</tissue>
    </source>
</reference>
<reference evidence="2" key="2">
    <citation type="submission" date="2020-11" db="EMBL/GenBank/DDBJ databases">
        <authorList>
            <person name="McCartney M.A."/>
            <person name="Auch B."/>
            <person name="Kono T."/>
            <person name="Mallez S."/>
            <person name="Becker A."/>
            <person name="Gohl D.M."/>
            <person name="Silverstein K.A.T."/>
            <person name="Koren S."/>
            <person name="Bechman K.B."/>
            <person name="Herman A."/>
            <person name="Abrahante J.E."/>
            <person name="Garbe J."/>
        </authorList>
    </citation>
    <scope>NUCLEOTIDE SEQUENCE</scope>
    <source>
        <strain evidence="2">Duluth1</strain>
        <tissue evidence="2">Whole animal</tissue>
    </source>
</reference>
<evidence type="ECO:0000313" key="2">
    <source>
        <dbReference type="EMBL" id="KAH3824479.1"/>
    </source>
</evidence>
<dbReference type="EMBL" id="JAIWYP010000005">
    <property type="protein sequence ID" value="KAH3824479.1"/>
    <property type="molecule type" value="Genomic_DNA"/>
</dbReference>
<name>A0A9D4JVH4_DREPO</name>